<evidence type="ECO:0000313" key="3">
    <source>
        <dbReference type="Proteomes" id="UP000783102"/>
    </source>
</evidence>
<proteinExistence type="predicted"/>
<evidence type="ECO:0000259" key="1">
    <source>
        <dbReference type="PROSITE" id="PS51459"/>
    </source>
</evidence>
<feature type="domain" description="Fido" evidence="1">
    <location>
        <begin position="7"/>
        <end position="121"/>
    </location>
</feature>
<dbReference type="InterPro" id="IPR006440">
    <property type="entry name" value="Doc"/>
</dbReference>
<sequence>MNAFHYLTVAEVMTIHAILIKKYGGPEGIRDPGALEAALYRPQTGYYSGAIEQAAALVESLGMNHPFVDGNKRVAFAAMDIFLRINGYRIDAGSKVIEAWMMECFATSSFDFESWTQWLKLNTKAV</sequence>
<name>A0A9Q2WFV8_9BURK</name>
<dbReference type="InterPro" id="IPR053737">
    <property type="entry name" value="Type_II_TA_Toxin"/>
</dbReference>
<dbReference type="Pfam" id="PF02661">
    <property type="entry name" value="Fic"/>
    <property type="match status" value="1"/>
</dbReference>
<dbReference type="SUPFAM" id="SSF140931">
    <property type="entry name" value="Fic-like"/>
    <property type="match status" value="1"/>
</dbReference>
<dbReference type="GO" id="GO:0016301">
    <property type="term" value="F:kinase activity"/>
    <property type="evidence" value="ECO:0007669"/>
    <property type="project" value="InterPro"/>
</dbReference>
<dbReference type="NCBIfam" id="TIGR01550">
    <property type="entry name" value="DOC_P1"/>
    <property type="match status" value="1"/>
</dbReference>
<dbReference type="PANTHER" id="PTHR39426">
    <property type="entry name" value="HOMOLOGY TO DEATH-ON-CURING PROTEIN OF PHAGE P1"/>
    <property type="match status" value="1"/>
</dbReference>
<dbReference type="PANTHER" id="PTHR39426:SF1">
    <property type="entry name" value="HOMOLOGY TO DEATH-ON-CURING PROTEIN OF PHAGE P1"/>
    <property type="match status" value="1"/>
</dbReference>
<dbReference type="InterPro" id="IPR036597">
    <property type="entry name" value="Fido-like_dom_sf"/>
</dbReference>
<reference evidence="2" key="1">
    <citation type="journal article" date="2021" name="Genome Biol. Evol.">
        <title>Continental-Scale Gene Flow Prevents Allopatric Divergence of Pelagic Freshwater Bacteria.</title>
        <authorList>
            <person name="Hoetzinger M."/>
            <person name="Pitt A."/>
            <person name="Huemer A."/>
            <person name="Hahn M.W."/>
        </authorList>
    </citation>
    <scope>NUCLEOTIDE SEQUENCE</scope>
    <source>
        <strain evidence="2">SM1-W8</strain>
    </source>
</reference>
<evidence type="ECO:0000313" key="2">
    <source>
        <dbReference type="EMBL" id="MBT8550387.1"/>
    </source>
</evidence>
<gene>
    <name evidence="2" type="ORF">G6731_00215</name>
</gene>
<organism evidence="2 3">
    <name type="scientific">Polynucleobacter paneuropaeus</name>
    <dbReference type="NCBI Taxonomy" id="2527775"/>
    <lineage>
        <taxon>Bacteria</taxon>
        <taxon>Pseudomonadati</taxon>
        <taxon>Pseudomonadota</taxon>
        <taxon>Betaproteobacteria</taxon>
        <taxon>Burkholderiales</taxon>
        <taxon>Burkholderiaceae</taxon>
        <taxon>Polynucleobacter</taxon>
    </lineage>
</organism>
<dbReference type="PIRSF" id="PIRSF018297">
    <property type="entry name" value="Doc"/>
    <property type="match status" value="1"/>
</dbReference>
<dbReference type="EMBL" id="JAANEY010000001">
    <property type="protein sequence ID" value="MBT8550387.1"/>
    <property type="molecule type" value="Genomic_DNA"/>
</dbReference>
<dbReference type="Gene3D" id="1.20.120.1870">
    <property type="entry name" value="Fic/DOC protein, Fido domain"/>
    <property type="match status" value="1"/>
</dbReference>
<dbReference type="AlphaFoldDB" id="A0A9Q2WFV8"/>
<protein>
    <submittedName>
        <fullName evidence="2">Type II toxin-antitoxin system death-on-curing family toxin</fullName>
    </submittedName>
</protein>
<dbReference type="PROSITE" id="PS51459">
    <property type="entry name" value="FIDO"/>
    <property type="match status" value="1"/>
</dbReference>
<dbReference type="InterPro" id="IPR003812">
    <property type="entry name" value="Fido"/>
</dbReference>
<accession>A0A9Q2WFV8</accession>
<comment type="caution">
    <text evidence="2">The sequence shown here is derived from an EMBL/GenBank/DDBJ whole genome shotgun (WGS) entry which is preliminary data.</text>
</comment>
<dbReference type="Proteomes" id="UP000783102">
    <property type="component" value="Unassembled WGS sequence"/>
</dbReference>